<feature type="domain" description="Amidohydrolase-related" evidence="2">
    <location>
        <begin position="46"/>
        <end position="353"/>
    </location>
</feature>
<keyword evidence="3" id="KW-0378">Hydrolase</keyword>
<dbReference type="GO" id="GO:0016831">
    <property type="term" value="F:carboxy-lyase activity"/>
    <property type="evidence" value="ECO:0007669"/>
    <property type="project" value="InterPro"/>
</dbReference>
<dbReference type="PANTHER" id="PTHR21240">
    <property type="entry name" value="2-AMINO-3-CARBOXYLMUCONATE-6-SEMIALDEHYDE DECARBOXYLASE"/>
    <property type="match status" value="1"/>
</dbReference>
<dbReference type="GO" id="GO:0016787">
    <property type="term" value="F:hydrolase activity"/>
    <property type="evidence" value="ECO:0007669"/>
    <property type="project" value="UniProtKB-KW"/>
</dbReference>
<dbReference type="InterPro" id="IPR032465">
    <property type="entry name" value="ACMSD"/>
</dbReference>
<dbReference type="Gene3D" id="3.20.20.140">
    <property type="entry name" value="Metal-dependent hydrolases"/>
    <property type="match status" value="1"/>
</dbReference>
<evidence type="ECO:0000256" key="1">
    <source>
        <dbReference type="ARBA" id="ARBA00023239"/>
    </source>
</evidence>
<name>A0A235B665_9BACL</name>
<keyword evidence="4" id="KW-1185">Reference proteome</keyword>
<reference evidence="3 4" key="1">
    <citation type="submission" date="2017-07" db="EMBL/GenBank/DDBJ databases">
        <title>The genome sequence of Paludifilum halophilum highlights mechanisms for microbial adaptation to high salt environemnts.</title>
        <authorList>
            <person name="Belbahri L."/>
        </authorList>
    </citation>
    <scope>NUCLEOTIDE SEQUENCE [LARGE SCALE GENOMIC DNA]</scope>
    <source>
        <strain evidence="3 4">DSM 102817</strain>
    </source>
</reference>
<evidence type="ECO:0000259" key="2">
    <source>
        <dbReference type="Pfam" id="PF04909"/>
    </source>
</evidence>
<dbReference type="InterPro" id="IPR032466">
    <property type="entry name" value="Metal_Hydrolase"/>
</dbReference>
<dbReference type="Proteomes" id="UP000215459">
    <property type="component" value="Unassembled WGS sequence"/>
</dbReference>
<dbReference type="AlphaFoldDB" id="A0A235B665"/>
<dbReference type="EMBL" id="NOWF01000005">
    <property type="protein sequence ID" value="OYD07796.1"/>
    <property type="molecule type" value="Genomic_DNA"/>
</dbReference>
<proteinExistence type="predicted"/>
<evidence type="ECO:0000313" key="3">
    <source>
        <dbReference type="EMBL" id="OYD07796.1"/>
    </source>
</evidence>
<dbReference type="InterPro" id="IPR006680">
    <property type="entry name" value="Amidohydro-rel"/>
</dbReference>
<dbReference type="Pfam" id="PF04909">
    <property type="entry name" value="Amidohydro_2"/>
    <property type="match status" value="1"/>
</dbReference>
<sequence length="370" mass="43062">MGYRGGSWVARRLIDTDIHERVLYEDLITYLENPWKRYITDCHWLQEKHMPYTQPAVAGVDRADARVPDGRPAGTDLAFMQQQLLDANQHSFGVLTGALDPSPSSMHGWYEMATALASAYNDWQIENWLEKDERLYGSVHIAAQDPQGAVREIERVGPHPKMVQILLPIDDNLWGDPYYHPIYEAAEHHDLMIGMHHNEPPTHFGRWPRYFIEWHTLIPTSHMIQVSNMVYNGVFEKYPQLKLMMIEGGFTYVPHLMRKMDQQYTDLRHEVPWVKRMPSRIVREHVRFTTQPMEEMSKHDFLQFVDQMGSEDIICFSTDYPHWDYDSPARALPALGEPLRQKIFFDNAKAFYPKLPEVHGGGGNRETSSV</sequence>
<dbReference type="GO" id="GO:0019748">
    <property type="term" value="P:secondary metabolic process"/>
    <property type="evidence" value="ECO:0007669"/>
    <property type="project" value="TreeGrafter"/>
</dbReference>
<organism evidence="3 4">
    <name type="scientific">Paludifilum halophilum</name>
    <dbReference type="NCBI Taxonomy" id="1642702"/>
    <lineage>
        <taxon>Bacteria</taxon>
        <taxon>Bacillati</taxon>
        <taxon>Bacillota</taxon>
        <taxon>Bacilli</taxon>
        <taxon>Bacillales</taxon>
        <taxon>Thermoactinomycetaceae</taxon>
        <taxon>Paludifilum</taxon>
    </lineage>
</organism>
<comment type="caution">
    <text evidence="3">The sequence shown here is derived from an EMBL/GenBank/DDBJ whole genome shotgun (WGS) entry which is preliminary data.</text>
</comment>
<evidence type="ECO:0000313" key="4">
    <source>
        <dbReference type="Proteomes" id="UP000215459"/>
    </source>
</evidence>
<dbReference type="OrthoDB" id="9777673at2"/>
<dbReference type="PANTHER" id="PTHR21240:SF28">
    <property type="entry name" value="ISO-OROTATE DECARBOXYLASE (EUROFUNG)"/>
    <property type="match status" value="1"/>
</dbReference>
<protein>
    <submittedName>
        <fullName evidence="3">Amidohydrolase</fullName>
    </submittedName>
</protein>
<accession>A0A235B665</accession>
<keyword evidence="1" id="KW-0456">Lyase</keyword>
<gene>
    <name evidence="3" type="ORF">CHM34_10075</name>
</gene>
<dbReference type="SUPFAM" id="SSF51556">
    <property type="entry name" value="Metallo-dependent hydrolases"/>
    <property type="match status" value="1"/>
</dbReference>
<dbReference type="GO" id="GO:0005737">
    <property type="term" value="C:cytoplasm"/>
    <property type="evidence" value="ECO:0007669"/>
    <property type="project" value="TreeGrafter"/>
</dbReference>